<evidence type="ECO:0000313" key="11">
    <source>
        <dbReference type="EMBL" id="KKK52648.1"/>
    </source>
</evidence>
<keyword evidence="5" id="KW-0548">Nucleotidyltransferase</keyword>
<evidence type="ECO:0000256" key="5">
    <source>
        <dbReference type="ARBA" id="ARBA00022695"/>
    </source>
</evidence>
<comment type="subcellular location">
    <subcellularLocation>
        <location evidence="1">Cytoplasm</location>
    </subcellularLocation>
</comment>
<feature type="non-terminal residue" evidence="11">
    <location>
        <position position="1"/>
    </location>
</feature>
<dbReference type="Pfam" id="PF02767">
    <property type="entry name" value="DNA_pol3_beta_2"/>
    <property type="match status" value="1"/>
</dbReference>
<protein>
    <recommendedName>
        <fullName evidence="12">DNA polymerase III beta sliding clamp C-terminal domain-containing protein</fullName>
    </recommendedName>
</protein>
<sequence length="183" mass="20452">TMPHKGDAFEANVPHSTVTTLIRLLPDDVIGIDIGEHTIRFSFDNYEVRSQLVQGSFPSLDQLIPESYEHRVTVDRDMLRNEVESAMVLAGQGSNIIRLTTKPATLCVEGYSSEVGNYQGQADAAIDESEQGKTALDGRYLADFLAAFDKGTLHIDWRDPSRIIRLQQSDDGFYLCMPMAVQW</sequence>
<keyword evidence="4" id="KW-0808">Transferase</keyword>
<dbReference type="InterPro" id="IPR022637">
    <property type="entry name" value="DNA_polIII_beta_cen"/>
</dbReference>
<keyword evidence="3" id="KW-0963">Cytoplasm</keyword>
<dbReference type="GO" id="GO:0009360">
    <property type="term" value="C:DNA polymerase III complex"/>
    <property type="evidence" value="ECO:0007669"/>
    <property type="project" value="InterPro"/>
</dbReference>
<evidence type="ECO:0000256" key="6">
    <source>
        <dbReference type="ARBA" id="ARBA00022705"/>
    </source>
</evidence>
<proteinExistence type="inferred from homology"/>
<dbReference type="GO" id="GO:0008408">
    <property type="term" value="F:3'-5' exonuclease activity"/>
    <property type="evidence" value="ECO:0007669"/>
    <property type="project" value="InterPro"/>
</dbReference>
<dbReference type="PANTHER" id="PTHR30478:SF0">
    <property type="entry name" value="BETA SLIDING CLAMP"/>
    <property type="match status" value="1"/>
</dbReference>
<organism evidence="11">
    <name type="scientific">marine sediment metagenome</name>
    <dbReference type="NCBI Taxonomy" id="412755"/>
    <lineage>
        <taxon>unclassified sequences</taxon>
        <taxon>metagenomes</taxon>
        <taxon>ecological metagenomes</taxon>
    </lineage>
</organism>
<comment type="caution">
    <text evidence="11">The sequence shown here is derived from an EMBL/GenBank/DDBJ whole genome shotgun (WGS) entry which is preliminary data.</text>
</comment>
<dbReference type="Gene3D" id="3.10.150.10">
    <property type="entry name" value="DNA Polymerase III, subunit A, domain 2"/>
    <property type="match status" value="1"/>
</dbReference>
<dbReference type="PANTHER" id="PTHR30478">
    <property type="entry name" value="DNA POLYMERASE III SUBUNIT BETA"/>
    <property type="match status" value="1"/>
</dbReference>
<comment type="similarity">
    <text evidence="2">Belongs to the beta sliding clamp family.</text>
</comment>
<keyword evidence="6" id="KW-0235">DNA replication</keyword>
<accession>A0A0F8W7N0</accession>
<evidence type="ECO:0000256" key="7">
    <source>
        <dbReference type="ARBA" id="ARBA00022932"/>
    </source>
</evidence>
<name>A0A0F8W7N0_9ZZZZ</name>
<dbReference type="SUPFAM" id="SSF55979">
    <property type="entry name" value="DNA clamp"/>
    <property type="match status" value="2"/>
</dbReference>
<dbReference type="GO" id="GO:0003677">
    <property type="term" value="F:DNA binding"/>
    <property type="evidence" value="ECO:0007669"/>
    <property type="project" value="UniProtKB-KW"/>
</dbReference>
<dbReference type="EMBL" id="LAZR01066915">
    <property type="protein sequence ID" value="KKK52648.1"/>
    <property type="molecule type" value="Genomic_DNA"/>
</dbReference>
<dbReference type="GO" id="GO:0003887">
    <property type="term" value="F:DNA-directed DNA polymerase activity"/>
    <property type="evidence" value="ECO:0007669"/>
    <property type="project" value="UniProtKB-KW"/>
</dbReference>
<evidence type="ECO:0000259" key="10">
    <source>
        <dbReference type="Pfam" id="PF02768"/>
    </source>
</evidence>
<dbReference type="InterPro" id="IPR046938">
    <property type="entry name" value="DNA_clamp_sf"/>
</dbReference>
<evidence type="ECO:0000256" key="8">
    <source>
        <dbReference type="ARBA" id="ARBA00023125"/>
    </source>
</evidence>
<gene>
    <name evidence="11" type="ORF">LCGC14_3102810</name>
</gene>
<evidence type="ECO:0008006" key="12">
    <source>
        <dbReference type="Google" id="ProtNLM"/>
    </source>
</evidence>
<evidence type="ECO:0000256" key="2">
    <source>
        <dbReference type="ARBA" id="ARBA00010752"/>
    </source>
</evidence>
<dbReference type="GO" id="GO:0005737">
    <property type="term" value="C:cytoplasm"/>
    <property type="evidence" value="ECO:0007669"/>
    <property type="project" value="UniProtKB-SubCell"/>
</dbReference>
<dbReference type="Gene3D" id="3.70.10.10">
    <property type="match status" value="1"/>
</dbReference>
<evidence type="ECO:0000256" key="4">
    <source>
        <dbReference type="ARBA" id="ARBA00022679"/>
    </source>
</evidence>
<keyword evidence="8" id="KW-0238">DNA-binding</keyword>
<dbReference type="InterPro" id="IPR001001">
    <property type="entry name" value="DNA_polIII_beta"/>
</dbReference>
<evidence type="ECO:0000259" key="9">
    <source>
        <dbReference type="Pfam" id="PF02767"/>
    </source>
</evidence>
<dbReference type="GO" id="GO:0006271">
    <property type="term" value="P:DNA strand elongation involved in DNA replication"/>
    <property type="evidence" value="ECO:0007669"/>
    <property type="project" value="TreeGrafter"/>
</dbReference>
<dbReference type="InterPro" id="IPR022635">
    <property type="entry name" value="DNA_polIII_beta_C"/>
</dbReference>
<evidence type="ECO:0000256" key="3">
    <source>
        <dbReference type="ARBA" id="ARBA00022490"/>
    </source>
</evidence>
<feature type="domain" description="DNA polymerase III beta sliding clamp C-terminal" evidence="10">
    <location>
        <begin position="62"/>
        <end position="179"/>
    </location>
</feature>
<evidence type="ECO:0000256" key="1">
    <source>
        <dbReference type="ARBA" id="ARBA00004496"/>
    </source>
</evidence>
<dbReference type="AlphaFoldDB" id="A0A0F8W7N0"/>
<reference evidence="11" key="1">
    <citation type="journal article" date="2015" name="Nature">
        <title>Complex archaea that bridge the gap between prokaryotes and eukaryotes.</title>
        <authorList>
            <person name="Spang A."/>
            <person name="Saw J.H."/>
            <person name="Jorgensen S.L."/>
            <person name="Zaremba-Niedzwiedzka K."/>
            <person name="Martijn J."/>
            <person name="Lind A.E."/>
            <person name="van Eijk R."/>
            <person name="Schleper C."/>
            <person name="Guy L."/>
            <person name="Ettema T.J."/>
        </authorList>
    </citation>
    <scope>NUCLEOTIDE SEQUENCE</scope>
</reference>
<dbReference type="Pfam" id="PF02768">
    <property type="entry name" value="DNA_pol3_beta_3"/>
    <property type="match status" value="1"/>
</dbReference>
<feature type="domain" description="DNA polymerase III beta sliding clamp central" evidence="9">
    <location>
        <begin position="9"/>
        <end position="58"/>
    </location>
</feature>
<keyword evidence="7" id="KW-0239">DNA-directed DNA polymerase</keyword>